<dbReference type="AlphaFoldDB" id="A0AAQ3X8B1"/>
<feature type="non-terminal residue" evidence="2">
    <location>
        <position position="1"/>
    </location>
</feature>
<name>A0AAQ3X8B1_PASNO</name>
<evidence type="ECO:0000313" key="2">
    <source>
        <dbReference type="EMBL" id="WVZ88885.1"/>
    </source>
</evidence>
<dbReference type="Proteomes" id="UP001341281">
    <property type="component" value="Chromosome 08"/>
</dbReference>
<reference evidence="2 3" key="1">
    <citation type="submission" date="2024-02" db="EMBL/GenBank/DDBJ databases">
        <title>High-quality chromosome-scale genome assembly of Pensacola bahiagrass (Paspalum notatum Flugge var. saurae).</title>
        <authorList>
            <person name="Vega J.M."/>
            <person name="Podio M."/>
            <person name="Orjuela J."/>
            <person name="Siena L.A."/>
            <person name="Pessino S.C."/>
            <person name="Combes M.C."/>
            <person name="Mariac C."/>
            <person name="Albertini E."/>
            <person name="Pupilli F."/>
            <person name="Ortiz J.P.A."/>
            <person name="Leblanc O."/>
        </authorList>
    </citation>
    <scope>NUCLEOTIDE SEQUENCE [LARGE SCALE GENOMIC DNA]</scope>
    <source>
        <strain evidence="2">R1</strain>
        <tissue evidence="2">Leaf</tissue>
    </source>
</reference>
<evidence type="ECO:0000313" key="3">
    <source>
        <dbReference type="Proteomes" id="UP001341281"/>
    </source>
</evidence>
<protein>
    <submittedName>
        <fullName evidence="2">Uncharacterized protein</fullName>
    </submittedName>
</protein>
<keyword evidence="3" id="KW-1185">Reference proteome</keyword>
<gene>
    <name evidence="2" type="ORF">U9M48_035352</name>
</gene>
<feature type="compositionally biased region" description="Pro residues" evidence="1">
    <location>
        <begin position="42"/>
        <end position="51"/>
    </location>
</feature>
<feature type="region of interest" description="Disordered" evidence="1">
    <location>
        <begin position="36"/>
        <end position="60"/>
    </location>
</feature>
<dbReference type="EMBL" id="CP144752">
    <property type="protein sequence ID" value="WVZ88885.1"/>
    <property type="molecule type" value="Genomic_DNA"/>
</dbReference>
<organism evidence="2 3">
    <name type="scientific">Paspalum notatum var. saurae</name>
    <dbReference type="NCBI Taxonomy" id="547442"/>
    <lineage>
        <taxon>Eukaryota</taxon>
        <taxon>Viridiplantae</taxon>
        <taxon>Streptophyta</taxon>
        <taxon>Embryophyta</taxon>
        <taxon>Tracheophyta</taxon>
        <taxon>Spermatophyta</taxon>
        <taxon>Magnoliopsida</taxon>
        <taxon>Liliopsida</taxon>
        <taxon>Poales</taxon>
        <taxon>Poaceae</taxon>
        <taxon>PACMAD clade</taxon>
        <taxon>Panicoideae</taxon>
        <taxon>Andropogonodae</taxon>
        <taxon>Paspaleae</taxon>
        <taxon>Paspalinae</taxon>
        <taxon>Paspalum</taxon>
    </lineage>
</organism>
<accession>A0AAQ3X8B1</accession>
<sequence>MEAVRNGGGLARHEQAQLIATSLSLTLDPACVCGGGQKQRIAPPPPPPPDPGRVGSAPAASVGCGGCAARSPARRCSASCPASSSRSIKLNELVPTDALGSALNSLDAQRGLGCTK</sequence>
<evidence type="ECO:0000256" key="1">
    <source>
        <dbReference type="SAM" id="MobiDB-lite"/>
    </source>
</evidence>
<proteinExistence type="predicted"/>